<feature type="domain" description="Apoptosis-antagonizing transcription factor C-terminal" evidence="3">
    <location>
        <begin position="76"/>
        <end position="165"/>
    </location>
</feature>
<dbReference type="InterPro" id="IPR012617">
    <property type="entry name" value="AATF_C"/>
</dbReference>
<feature type="non-terminal residue" evidence="4">
    <location>
        <position position="1"/>
    </location>
</feature>
<evidence type="ECO:0000256" key="2">
    <source>
        <dbReference type="SAM" id="MobiDB-lite"/>
    </source>
</evidence>
<dbReference type="InterPro" id="IPR039223">
    <property type="entry name" value="AATF/Bfr2"/>
</dbReference>
<evidence type="ECO:0000313" key="5">
    <source>
        <dbReference type="Proteomes" id="UP001642464"/>
    </source>
</evidence>
<feature type="region of interest" description="Disordered" evidence="2">
    <location>
        <begin position="27"/>
        <end position="58"/>
    </location>
</feature>
<name>A0ABP0HXV9_9DINO</name>
<proteinExistence type="predicted"/>
<dbReference type="Proteomes" id="UP001642464">
    <property type="component" value="Unassembled WGS sequence"/>
</dbReference>
<dbReference type="EMBL" id="CAXAMM010002102">
    <property type="protein sequence ID" value="CAK8994703.1"/>
    <property type="molecule type" value="Genomic_DNA"/>
</dbReference>
<accession>A0ABP0HXV9</accession>
<dbReference type="PANTHER" id="PTHR15565">
    <property type="entry name" value="AATF PROTEIN APOPTOSIS ANTAGONIZING TRANSCRIPTION FACTOR"/>
    <property type="match status" value="1"/>
</dbReference>
<evidence type="ECO:0000313" key="4">
    <source>
        <dbReference type="EMBL" id="CAK8994703.1"/>
    </source>
</evidence>
<evidence type="ECO:0000256" key="1">
    <source>
        <dbReference type="SAM" id="Coils"/>
    </source>
</evidence>
<evidence type="ECO:0000259" key="3">
    <source>
        <dbReference type="Pfam" id="PF08164"/>
    </source>
</evidence>
<dbReference type="PANTHER" id="PTHR15565:SF0">
    <property type="entry name" value="PROTEIN AATF"/>
    <property type="match status" value="1"/>
</dbReference>
<keyword evidence="1" id="KW-0175">Coiled coil</keyword>
<reference evidence="4 5" key="1">
    <citation type="submission" date="2024-02" db="EMBL/GenBank/DDBJ databases">
        <authorList>
            <person name="Chen Y."/>
            <person name="Shah S."/>
            <person name="Dougan E. K."/>
            <person name="Thang M."/>
            <person name="Chan C."/>
        </authorList>
    </citation>
    <scope>NUCLEOTIDE SEQUENCE [LARGE SCALE GENOMIC DNA]</scope>
</reference>
<keyword evidence="5" id="KW-1185">Reference proteome</keyword>
<protein>
    <submittedName>
        <fullName evidence="4">Protein bfr2</fullName>
    </submittedName>
</protein>
<organism evidence="4 5">
    <name type="scientific">Durusdinium trenchii</name>
    <dbReference type="NCBI Taxonomy" id="1381693"/>
    <lineage>
        <taxon>Eukaryota</taxon>
        <taxon>Sar</taxon>
        <taxon>Alveolata</taxon>
        <taxon>Dinophyceae</taxon>
        <taxon>Suessiales</taxon>
        <taxon>Symbiodiniaceae</taxon>
        <taxon>Durusdinium</taxon>
    </lineage>
</organism>
<gene>
    <name evidence="4" type="ORF">SCF082_LOCUS4038</name>
</gene>
<dbReference type="Pfam" id="PF08164">
    <property type="entry name" value="TRAUB"/>
    <property type="match status" value="1"/>
</dbReference>
<sequence>ESTRLDARRSFKVLDQPLRLQMQAVSEMEPEKLRKRSTPPAEKYSVFGKSCSKSGEKKNFDSEDAVWDIFDDREFYVQLLKEVLSGNGGVLSQRDEEQQLLAELQGRRAQKRKAQQEVERRASKGRKIRYRPIEKLQNFMAARPRRDEEDPLSESACHAMLSSLFAPIKASAV</sequence>
<comment type="caution">
    <text evidence="4">The sequence shown here is derived from an EMBL/GenBank/DDBJ whole genome shotgun (WGS) entry which is preliminary data.</text>
</comment>
<feature type="coiled-coil region" evidence="1">
    <location>
        <begin position="94"/>
        <end position="121"/>
    </location>
</feature>